<evidence type="ECO:0008006" key="8">
    <source>
        <dbReference type="Google" id="ProtNLM"/>
    </source>
</evidence>
<dbReference type="CDD" id="cd00200">
    <property type="entry name" value="WD40"/>
    <property type="match status" value="1"/>
</dbReference>
<evidence type="ECO:0000259" key="5">
    <source>
        <dbReference type="Pfam" id="PF20703"/>
    </source>
</evidence>
<evidence type="ECO:0000256" key="3">
    <source>
        <dbReference type="PROSITE-ProRule" id="PRU00221"/>
    </source>
</evidence>
<dbReference type="InterPro" id="IPR019775">
    <property type="entry name" value="WD40_repeat_CS"/>
</dbReference>
<protein>
    <recommendedName>
        <fullName evidence="8">Peptidase C14 caspase domain-containing protein</fullName>
    </recommendedName>
</protein>
<dbReference type="GO" id="GO:0006367">
    <property type="term" value="P:transcription initiation at RNA polymerase II promoter"/>
    <property type="evidence" value="ECO:0007669"/>
    <property type="project" value="TreeGrafter"/>
</dbReference>
<dbReference type="Pfam" id="PF00400">
    <property type="entry name" value="WD40"/>
    <property type="match status" value="5"/>
</dbReference>
<dbReference type="GO" id="GO:0006508">
    <property type="term" value="P:proteolysis"/>
    <property type="evidence" value="ECO:0007669"/>
    <property type="project" value="InterPro"/>
</dbReference>
<feature type="repeat" description="WD" evidence="3">
    <location>
        <begin position="907"/>
        <end position="940"/>
    </location>
</feature>
<dbReference type="SUPFAM" id="SSF52540">
    <property type="entry name" value="P-loop containing nucleoside triphosphate hydrolases"/>
    <property type="match status" value="1"/>
</dbReference>
<dbReference type="Gene3D" id="2.130.10.10">
    <property type="entry name" value="YVTN repeat-like/Quinoprotein amine dehydrogenase"/>
    <property type="match status" value="3"/>
</dbReference>
<dbReference type="SUPFAM" id="SSF50978">
    <property type="entry name" value="WD40 repeat-like"/>
    <property type="match status" value="1"/>
</dbReference>
<feature type="repeat" description="WD" evidence="3">
    <location>
        <begin position="1098"/>
        <end position="1139"/>
    </location>
</feature>
<evidence type="ECO:0000259" key="4">
    <source>
        <dbReference type="Pfam" id="PF00656"/>
    </source>
</evidence>
<feature type="repeat" description="WD" evidence="3">
    <location>
        <begin position="817"/>
        <end position="858"/>
    </location>
</feature>
<dbReference type="EMBL" id="WEGH01000006">
    <property type="protein sequence ID" value="MQY09243.1"/>
    <property type="molecule type" value="Genomic_DNA"/>
</dbReference>
<dbReference type="InterPro" id="IPR015943">
    <property type="entry name" value="WD40/YVTN_repeat-like_dom_sf"/>
</dbReference>
<proteinExistence type="predicted"/>
<keyword evidence="2" id="KW-0677">Repeat</keyword>
<gene>
    <name evidence="6" type="ORF">ACRB68_73580</name>
</gene>
<dbReference type="RefSeq" id="WP_153541024.1">
    <property type="nucleotide sequence ID" value="NZ_WEGH01000006.1"/>
</dbReference>
<sequence length="1461" mass="159295">MDKLPPEVVIPRAALLASAGSRALIVGSGTETFGNLPAITSLRRTVSDLGHCLIDNAGLAPEHLITTLDPGTPQEFADILGAAAQDAEDVLLFYYIGHGLVARNGDLHLETRATVDITEGVAQYQALPYSIVSEVLAKARSRLIVVVLDCCFSGRAHAIYDGTFDNVFRQTRREGSFVLAAAGNNVAAWAPKDKSHTLFTGEFIGLLKEGEAAGPRTFNLEQIYEALLRRTGNGELTRPRKHAIDFPGDQPLAANQKYLTPESPVPPPDWDINRRGPYLGLSSFDVADSAYFFAREEVTQELVRRVSSEIEQEGPLIVMGPSGAGKSSLLHAGLIAALRRHGLTGGGIPICLSFTPRSDPVHQLALRLEEHSGVPAAEIEERIKEVGSSVTDFLPSRARPEEGEDSRPLVFVVDQFEELFTSDRPRSEQEQFVRALCTLSSTTGSRPPAPARVVLGIRSDFYSLCSTFGDLHKALQRHVLVPAMDQRQLREVIEEPANEAGLALEKGLAHVVLQEIGMGLEPSGEGPERMLPLLSYAMLATYQRSDGRTLTLAGYHATGGIMSALARTADRVYESLSAEDQKAARRMLLRLVRLGDGTEDSRRQVPMAELIPDGRLRSDSAHLRFLNVFVNARLLTTDGNVVEITHEALIRAWPRLRGWIKEDRTNLLTYQRLVEDATQWQRHHRDSSYLYQARRLAAAQDATAELDQVDRTPVERAFLEESTKRSQRRSRLVRGGVVITSLIAVAAVVIFYLQNRELKGAGNAAVSRQLAAESNAAYATDPRTSMKLAVAAWRVSETNEARTALLGTTRQHFLSEFTGSTGEVEAVAFSPDGQLLATTGDDGAVRLWDVPRRRAIASLSGAHEYGANALAFSADGTLLASLGMESGVRIWSTATRHLVRSLPVESYWGHTKDPYSVAFSPDGRWLAVASGSVNAQLWSIPEWHKYRLPDREGTSMAETKSSSVAFTKAGDRLLVADFQGNVEVWDVKKRKLLNFLKAPVSPIPFRLSETNEMMRSRVSVSSDEQTVGVANERFSYSWIWQFNDIKGDMRPLPIFGHTAQVNALAFGPFDRMFATGSDDGSVRLWGLDGRDVKQRQLLTGHRGSVSALAFSPDGQLIATGGADRTVRLWSTRAASSLNSKLPPAAKPVTALAVDPSEQLLAFGEADGTVEIRDRSGRLVAHLRDSYQPETAPSVLKIVFSGNSSRVAILLDTGEPARIWDIVKKKKIFTIDTNYADIKFREDGGLVASGDEVKAFDPKGHPAMEYSLQHGFEESGTGSMGYCSSRDLVALSDGAKNIELFNGKTGKRGASLLGAKEYISLIAFTPSCDLIAAKDAGDVVRVWNVETRQLLATLPDMAFVEAMGFSKDGRRLNMMGGEAVTVWNRGELSGVAPAKGSDAAGRPSALSLEGDLLLSVDGPTQVESRSLDPASIATWVCKTLGSGLTRTEWQQFAPKNMYKKTC</sequence>
<evidence type="ECO:0000256" key="1">
    <source>
        <dbReference type="ARBA" id="ARBA00022574"/>
    </source>
</evidence>
<dbReference type="InterPro" id="IPR036322">
    <property type="entry name" value="WD40_repeat_dom_sf"/>
</dbReference>
<dbReference type="InterPro" id="IPR027417">
    <property type="entry name" value="P-loop_NTPase"/>
</dbReference>
<dbReference type="PROSITE" id="PS50082">
    <property type="entry name" value="WD_REPEATS_2"/>
    <property type="match status" value="6"/>
</dbReference>
<dbReference type="PROSITE" id="PS50294">
    <property type="entry name" value="WD_REPEATS_REGION"/>
    <property type="match status" value="3"/>
</dbReference>
<dbReference type="Proteomes" id="UP000487268">
    <property type="component" value="Unassembled WGS sequence"/>
</dbReference>
<feature type="repeat" description="WD" evidence="3">
    <location>
        <begin position="860"/>
        <end position="901"/>
    </location>
</feature>
<dbReference type="PANTHER" id="PTHR19879:SF9">
    <property type="entry name" value="TRANSCRIPTION INITIATION FACTOR TFIID SUBUNIT 5"/>
    <property type="match status" value="1"/>
</dbReference>
<feature type="domain" description="Novel STAND NTPase 1" evidence="5">
    <location>
        <begin position="277"/>
        <end position="687"/>
    </location>
</feature>
<dbReference type="OrthoDB" id="414967at2"/>
<organism evidence="6 7">
    <name type="scientific">Actinomadura macrotermitis</name>
    <dbReference type="NCBI Taxonomy" id="2585200"/>
    <lineage>
        <taxon>Bacteria</taxon>
        <taxon>Bacillati</taxon>
        <taxon>Actinomycetota</taxon>
        <taxon>Actinomycetes</taxon>
        <taxon>Streptosporangiales</taxon>
        <taxon>Thermomonosporaceae</taxon>
        <taxon>Actinomadura</taxon>
    </lineage>
</organism>
<dbReference type="PROSITE" id="PS00678">
    <property type="entry name" value="WD_REPEATS_1"/>
    <property type="match status" value="1"/>
</dbReference>
<reference evidence="6 7" key="1">
    <citation type="submission" date="2019-10" db="EMBL/GenBank/DDBJ databases">
        <title>Actinomadura rubteroloni sp. nov. and Actinomadura macrotermitis sp. nov., isolated from the gut of fungus growing-termite Macrotermes natalensis.</title>
        <authorList>
            <person name="Benndorf R."/>
            <person name="Martin K."/>
            <person name="Kuefner M."/>
            <person name="De Beer W."/>
            <person name="Kaster A.-K."/>
            <person name="Vollmers J."/>
            <person name="Poulsen M."/>
            <person name="Beemelmanns C."/>
        </authorList>
    </citation>
    <scope>NUCLEOTIDE SEQUENCE [LARGE SCALE GENOMIC DNA]</scope>
    <source>
        <strain evidence="6 7">RB68</strain>
    </source>
</reference>
<dbReference type="Gene3D" id="3.40.50.1460">
    <property type="match status" value="1"/>
</dbReference>
<dbReference type="InterPro" id="IPR049052">
    <property type="entry name" value="nSTAND1"/>
</dbReference>
<dbReference type="Gene3D" id="3.40.50.300">
    <property type="entry name" value="P-loop containing nucleotide triphosphate hydrolases"/>
    <property type="match status" value="1"/>
</dbReference>
<dbReference type="PANTHER" id="PTHR19879">
    <property type="entry name" value="TRANSCRIPTION INITIATION FACTOR TFIID"/>
    <property type="match status" value="1"/>
</dbReference>
<dbReference type="Pfam" id="PF00656">
    <property type="entry name" value="Peptidase_C14"/>
    <property type="match status" value="1"/>
</dbReference>
<accession>A0A7K0C729</accession>
<evidence type="ECO:0000256" key="2">
    <source>
        <dbReference type="ARBA" id="ARBA00022737"/>
    </source>
</evidence>
<dbReference type="Pfam" id="PF20703">
    <property type="entry name" value="nSTAND1"/>
    <property type="match status" value="1"/>
</dbReference>
<name>A0A7K0C729_9ACTN</name>
<evidence type="ECO:0000313" key="6">
    <source>
        <dbReference type="EMBL" id="MQY09243.1"/>
    </source>
</evidence>
<feature type="repeat" description="WD" evidence="3">
    <location>
        <begin position="1311"/>
        <end position="1352"/>
    </location>
</feature>
<comment type="caution">
    <text evidence="6">The sequence shown here is derived from an EMBL/GenBank/DDBJ whole genome shotgun (WGS) entry which is preliminary data.</text>
</comment>
<dbReference type="InterPro" id="IPR011600">
    <property type="entry name" value="Pept_C14_caspase"/>
</dbReference>
<keyword evidence="7" id="KW-1185">Reference proteome</keyword>
<dbReference type="NCBIfam" id="NF047832">
    <property type="entry name" value="caspase_w_EACC1"/>
    <property type="match status" value="1"/>
</dbReference>
<dbReference type="GO" id="GO:0004197">
    <property type="term" value="F:cysteine-type endopeptidase activity"/>
    <property type="evidence" value="ECO:0007669"/>
    <property type="project" value="InterPro"/>
</dbReference>
<dbReference type="InterPro" id="IPR001680">
    <property type="entry name" value="WD40_rpt"/>
</dbReference>
<dbReference type="InterPro" id="IPR011047">
    <property type="entry name" value="Quinoprotein_ADH-like_sf"/>
</dbReference>
<dbReference type="SMART" id="SM00320">
    <property type="entry name" value="WD40"/>
    <property type="match status" value="9"/>
</dbReference>
<keyword evidence="1 3" id="KW-0853">WD repeat</keyword>
<feature type="domain" description="Peptidase C14 caspase" evidence="4">
    <location>
        <begin position="72"/>
        <end position="212"/>
    </location>
</feature>
<dbReference type="SUPFAM" id="SSF50998">
    <property type="entry name" value="Quinoprotein alcohol dehydrogenase-like"/>
    <property type="match status" value="1"/>
</dbReference>
<evidence type="ECO:0000313" key="7">
    <source>
        <dbReference type="Proteomes" id="UP000487268"/>
    </source>
</evidence>
<dbReference type="PRINTS" id="PR00320">
    <property type="entry name" value="GPROTEINBRPT"/>
</dbReference>
<feature type="repeat" description="WD" evidence="3">
    <location>
        <begin position="1054"/>
        <end position="1095"/>
    </location>
</feature>
<dbReference type="InterPro" id="IPR020472">
    <property type="entry name" value="WD40_PAC1"/>
</dbReference>